<dbReference type="OrthoDB" id="9798496at2"/>
<dbReference type="AlphaFoldDB" id="A0A0J6S3X1"/>
<dbReference type="PATRIC" id="fig|298794.3.peg.4815"/>
<reference evidence="4 5" key="1">
    <citation type="submission" date="2015-03" db="EMBL/GenBank/DDBJ databases">
        <title>Genome sequencing of Methylobacterium variabile DSM 16961.</title>
        <authorList>
            <person name="Chaudhry V."/>
            <person name="Patil P.B."/>
        </authorList>
    </citation>
    <scope>NUCLEOTIDE SEQUENCE [LARGE SCALE GENOMIC DNA]</scope>
    <source>
        <strain evidence="4 5">DSM 16961</strain>
    </source>
</reference>
<organism evidence="4 5">
    <name type="scientific">Methylobacterium variabile</name>
    <dbReference type="NCBI Taxonomy" id="298794"/>
    <lineage>
        <taxon>Bacteria</taxon>
        <taxon>Pseudomonadati</taxon>
        <taxon>Pseudomonadota</taxon>
        <taxon>Alphaproteobacteria</taxon>
        <taxon>Hyphomicrobiales</taxon>
        <taxon>Methylobacteriaceae</taxon>
        <taxon>Methylobacterium</taxon>
    </lineage>
</organism>
<protein>
    <recommendedName>
        <fullName evidence="2">Protein-L-isoaspartate O-methyltransferase</fullName>
    </recommendedName>
    <alternativeName>
        <fullName evidence="3">Protein L-isoaspartyl methyltransferase</fullName>
    </alternativeName>
</protein>
<dbReference type="GO" id="GO:0004719">
    <property type="term" value="F:protein-L-isoaspartate (D-aspartate) O-methyltransferase activity"/>
    <property type="evidence" value="ECO:0007669"/>
    <property type="project" value="InterPro"/>
</dbReference>
<dbReference type="EMBL" id="LABY01000307">
    <property type="protein sequence ID" value="KMO28292.1"/>
    <property type="molecule type" value="Genomic_DNA"/>
</dbReference>
<evidence type="ECO:0000256" key="2">
    <source>
        <dbReference type="ARBA" id="ARBA00013346"/>
    </source>
</evidence>
<dbReference type="PANTHER" id="PTHR11579">
    <property type="entry name" value="PROTEIN-L-ISOASPARTATE O-METHYLTRANSFERASE"/>
    <property type="match status" value="1"/>
</dbReference>
<dbReference type="Proteomes" id="UP000035955">
    <property type="component" value="Unassembled WGS sequence"/>
</dbReference>
<dbReference type="Gene3D" id="3.40.50.150">
    <property type="entry name" value="Vaccinia Virus protein VP39"/>
    <property type="match status" value="1"/>
</dbReference>
<keyword evidence="5" id="KW-1185">Reference proteome</keyword>
<dbReference type="PANTHER" id="PTHR11579:SF18">
    <property type="entry name" value="PROTEIN-L-ISOASPARTATE O-METHYLTRANSFERASE"/>
    <property type="match status" value="1"/>
</dbReference>
<dbReference type="Pfam" id="PF01135">
    <property type="entry name" value="PCMT"/>
    <property type="match status" value="1"/>
</dbReference>
<dbReference type="InterPro" id="IPR029063">
    <property type="entry name" value="SAM-dependent_MTases_sf"/>
</dbReference>
<dbReference type="GO" id="GO:0005737">
    <property type="term" value="C:cytoplasm"/>
    <property type="evidence" value="ECO:0007669"/>
    <property type="project" value="TreeGrafter"/>
</dbReference>
<evidence type="ECO:0000256" key="3">
    <source>
        <dbReference type="ARBA" id="ARBA00030757"/>
    </source>
</evidence>
<sequence>MLDYAQARRLMVDCQLRTFDVTDIALLDAFDAVPRERFMPADRQDFAYIDQPQAVGTEDGETRFMPAPMVLARLIQALALKPGNRVLEVGTGLGYGAALLRRLGVEVVALESLPGLATAARERLAEGGLGAGATVEVGPLEKGAPDHAPYDAILINGQVEQRPQTLLEQLADGGRLACVQGQGRPAKATLWVRSGDAFGSRPLFDANLPSLRAFAVEPGFAF</sequence>
<dbReference type="CDD" id="cd02440">
    <property type="entry name" value="AdoMet_MTases"/>
    <property type="match status" value="1"/>
</dbReference>
<keyword evidence="4" id="KW-0808">Transferase</keyword>
<dbReference type="GO" id="GO:0032259">
    <property type="term" value="P:methylation"/>
    <property type="evidence" value="ECO:0007669"/>
    <property type="project" value="UniProtKB-KW"/>
</dbReference>
<accession>A0A0J6S3X1</accession>
<evidence type="ECO:0000313" key="5">
    <source>
        <dbReference type="Proteomes" id="UP000035955"/>
    </source>
</evidence>
<proteinExistence type="inferred from homology"/>
<evidence type="ECO:0000313" key="4">
    <source>
        <dbReference type="EMBL" id="KMO28292.1"/>
    </source>
</evidence>
<gene>
    <name evidence="4" type="ORF">VQ02_31885</name>
</gene>
<dbReference type="RefSeq" id="WP_048448271.1">
    <property type="nucleotide sequence ID" value="NZ_LABY01000307.1"/>
</dbReference>
<comment type="similarity">
    <text evidence="1">Belongs to the methyltransferase superfamily. L-isoaspartyl/D-aspartyl protein methyltransferase family.</text>
</comment>
<comment type="caution">
    <text evidence="4">The sequence shown here is derived from an EMBL/GenBank/DDBJ whole genome shotgun (WGS) entry which is preliminary data.</text>
</comment>
<evidence type="ECO:0000256" key="1">
    <source>
        <dbReference type="ARBA" id="ARBA00005369"/>
    </source>
</evidence>
<dbReference type="InterPro" id="IPR000682">
    <property type="entry name" value="PCMT"/>
</dbReference>
<dbReference type="SUPFAM" id="SSF53335">
    <property type="entry name" value="S-adenosyl-L-methionine-dependent methyltransferases"/>
    <property type="match status" value="1"/>
</dbReference>
<name>A0A0J6S3X1_9HYPH</name>
<keyword evidence="4" id="KW-0489">Methyltransferase</keyword>